<evidence type="ECO:0000256" key="4">
    <source>
        <dbReference type="ARBA" id="ARBA00023002"/>
    </source>
</evidence>
<name>A0A178LYB7_9CHLR</name>
<dbReference type="Pfam" id="PF00881">
    <property type="entry name" value="Nitroreductase"/>
    <property type="match status" value="1"/>
</dbReference>
<dbReference type="PANTHER" id="PTHR43425:SF2">
    <property type="entry name" value="OXYGEN-INSENSITIVE NADPH NITROREDUCTASE"/>
    <property type="match status" value="1"/>
</dbReference>
<keyword evidence="3 5" id="KW-0288">FMN</keyword>
<dbReference type="Gene3D" id="3.40.109.10">
    <property type="entry name" value="NADH Oxidase"/>
    <property type="match status" value="1"/>
</dbReference>
<accession>A0A178LYB7</accession>
<dbReference type="InterPro" id="IPR016446">
    <property type="entry name" value="Flavin_OxRdtase_Frp"/>
</dbReference>
<dbReference type="InterPro" id="IPR000415">
    <property type="entry name" value="Nitroreductase-like"/>
</dbReference>
<keyword evidence="4 5" id="KW-0560">Oxidoreductase</keyword>
<evidence type="ECO:0000259" key="6">
    <source>
        <dbReference type="Pfam" id="PF00881"/>
    </source>
</evidence>
<keyword evidence="5" id="KW-0521">NADP</keyword>
<dbReference type="GO" id="GO:0016491">
    <property type="term" value="F:oxidoreductase activity"/>
    <property type="evidence" value="ECO:0007669"/>
    <property type="project" value="UniProtKB-UniRule"/>
</dbReference>
<reference evidence="7 8" key="1">
    <citation type="submission" date="2016-04" db="EMBL/GenBank/DDBJ databases">
        <title>Chloroflexus islandicus sp. nov., a thermophilic filamentous anoxygenic phototrophic bacterium from geyser Strokkur (Iceland).</title>
        <authorList>
            <person name="Gaisin V.A."/>
            <person name="Kalashnikov A.M."/>
            <person name="Sukhacheva M.V."/>
            <person name="Grouzdev D.S."/>
            <person name="Ivanov T.M."/>
            <person name="Kuznetsov B."/>
            <person name="Gorlenko V.M."/>
        </authorList>
    </citation>
    <scope>NUCLEOTIDE SEQUENCE [LARGE SCALE GENOMIC DNA]</scope>
    <source>
        <strain evidence="8">isl-2</strain>
    </source>
</reference>
<organism evidence="7 8">
    <name type="scientific">Chloroflexus islandicus</name>
    <dbReference type="NCBI Taxonomy" id="1707952"/>
    <lineage>
        <taxon>Bacteria</taxon>
        <taxon>Bacillati</taxon>
        <taxon>Chloroflexota</taxon>
        <taxon>Chloroflexia</taxon>
        <taxon>Chloroflexales</taxon>
        <taxon>Chloroflexineae</taxon>
        <taxon>Chloroflexaceae</taxon>
        <taxon>Chloroflexus</taxon>
    </lineage>
</organism>
<comment type="similarity">
    <text evidence="1 5">Belongs to the flavin oxidoreductase frp family.</text>
</comment>
<dbReference type="CDD" id="cd02146">
    <property type="entry name" value="NfsA-like"/>
    <property type="match status" value="1"/>
</dbReference>
<gene>
    <name evidence="7" type="ORF">A6A03_19460</name>
</gene>
<evidence type="ECO:0000313" key="8">
    <source>
        <dbReference type="Proteomes" id="UP000078287"/>
    </source>
</evidence>
<comment type="caution">
    <text evidence="7">The sequence shown here is derived from an EMBL/GenBank/DDBJ whole genome shotgun (WGS) entry which is preliminary data.</text>
</comment>
<dbReference type="Proteomes" id="UP000078287">
    <property type="component" value="Unassembled WGS sequence"/>
</dbReference>
<protein>
    <submittedName>
        <fullName evidence="7">NADPH-dependent oxidoreductase</fullName>
    </submittedName>
</protein>
<dbReference type="AlphaFoldDB" id="A0A178LYB7"/>
<dbReference type="PANTHER" id="PTHR43425">
    <property type="entry name" value="OXYGEN-INSENSITIVE NADPH NITROREDUCTASE"/>
    <property type="match status" value="1"/>
</dbReference>
<feature type="domain" description="Nitroreductase" evidence="6">
    <location>
        <begin position="35"/>
        <end position="189"/>
    </location>
</feature>
<dbReference type="SUPFAM" id="SSF55469">
    <property type="entry name" value="FMN-dependent nitroreductase-like"/>
    <property type="match status" value="1"/>
</dbReference>
<sequence>MTETSLTTHDLLRQRYGDAIPERIISNAAIDLLLSHRSVRSYSNEPLPEGTLETMIAAAQSAATSSNLQTWSVVAVTDPERKERLATLAGNQNHIRRAPLFLVWLADLNRIAQAAEARQMPHDGLDYLEMWLVGVIDAALAAQNAVIAAESLGLGTVYIGAIRNHPLDVAAELRLPPMVMPVFGMCVGKPNPDRPAAIKPRLPQAAVLHREVFQPEQVPPAVEHYNTTMAAFYAAQRMNVEGDWVDHSAKRVAGPQSLSGRDVLRDVLHQLGFRLK</sequence>
<dbReference type="EMBL" id="LWQS01000096">
    <property type="protein sequence ID" value="OAN39808.1"/>
    <property type="molecule type" value="Genomic_DNA"/>
</dbReference>
<dbReference type="OrthoDB" id="9775805at2"/>
<evidence type="ECO:0000313" key="7">
    <source>
        <dbReference type="EMBL" id="OAN39808.1"/>
    </source>
</evidence>
<evidence type="ECO:0000256" key="2">
    <source>
        <dbReference type="ARBA" id="ARBA00022630"/>
    </source>
</evidence>
<evidence type="ECO:0000256" key="1">
    <source>
        <dbReference type="ARBA" id="ARBA00008366"/>
    </source>
</evidence>
<dbReference type="InterPro" id="IPR029479">
    <property type="entry name" value="Nitroreductase"/>
</dbReference>
<evidence type="ECO:0000256" key="5">
    <source>
        <dbReference type="PIRNR" id="PIRNR005426"/>
    </source>
</evidence>
<dbReference type="PIRSF" id="PIRSF005426">
    <property type="entry name" value="Frp"/>
    <property type="match status" value="1"/>
</dbReference>
<dbReference type="STRING" id="1707952.A6A03_19460"/>
<evidence type="ECO:0000256" key="3">
    <source>
        <dbReference type="ARBA" id="ARBA00022643"/>
    </source>
</evidence>
<proteinExistence type="inferred from homology"/>
<dbReference type="RefSeq" id="WP_066790998.1">
    <property type="nucleotide sequence ID" value="NZ_LWQS01000096.1"/>
</dbReference>
<keyword evidence="8" id="KW-1185">Reference proteome</keyword>
<keyword evidence="2 5" id="KW-0285">Flavoprotein</keyword>